<feature type="region of interest" description="Disordered" evidence="2">
    <location>
        <begin position="29"/>
        <end position="71"/>
    </location>
</feature>
<organism evidence="5 6">
    <name type="scientific">Paranoxybacillus vitaminiphilus</name>
    <dbReference type="NCBI Taxonomy" id="581036"/>
    <lineage>
        <taxon>Bacteria</taxon>
        <taxon>Bacillati</taxon>
        <taxon>Bacillota</taxon>
        <taxon>Bacilli</taxon>
        <taxon>Bacillales</taxon>
        <taxon>Anoxybacillaceae</taxon>
        <taxon>Paranoxybacillus</taxon>
    </lineage>
</organism>
<dbReference type="AlphaFoldDB" id="A0A327YD26"/>
<accession>A0A327YD26</accession>
<dbReference type="PANTHER" id="PTHR33393">
    <property type="entry name" value="POLYGLUTAMINE SYNTHESIS ACCESSORY PROTEIN RV0574C-RELATED"/>
    <property type="match status" value="1"/>
</dbReference>
<evidence type="ECO:0000256" key="2">
    <source>
        <dbReference type="SAM" id="MobiDB-lite"/>
    </source>
</evidence>
<dbReference type="PROSITE" id="PS51257">
    <property type="entry name" value="PROKAR_LIPOPROTEIN"/>
    <property type="match status" value="1"/>
</dbReference>
<proteinExistence type="inferred from homology"/>
<comment type="similarity">
    <text evidence="1">Belongs to the CapA family.</text>
</comment>
<evidence type="ECO:0000259" key="4">
    <source>
        <dbReference type="SMART" id="SM00854"/>
    </source>
</evidence>
<keyword evidence="6" id="KW-1185">Reference proteome</keyword>
<evidence type="ECO:0000256" key="3">
    <source>
        <dbReference type="SAM" id="SignalP"/>
    </source>
</evidence>
<protein>
    <submittedName>
        <fullName evidence="5">Poly-gamma-glutamate synthesis protein (Capsule biosynthesis protein)</fullName>
    </submittedName>
</protein>
<comment type="caution">
    <text evidence="5">The sequence shown here is derived from an EMBL/GenBank/DDBJ whole genome shotgun (WGS) entry which is preliminary data.</text>
</comment>
<dbReference type="CDD" id="cd07381">
    <property type="entry name" value="MPP_CapA"/>
    <property type="match status" value="1"/>
</dbReference>
<sequence length="379" mass="43143">MKFMSGIFMIALFTFLCACSTMTNKTEDLRTQTTVDKTTKESSRNEPEENKEREKEQLQREEPSVKETSITLSAAGDVTLGRDGNYEYTNSFDHEAEKNGIHFFTKNIEPIFKSDDFTTANLETTLTASTQKAVKKFRFRGDPAYAKILTLAGIEAVNLANNHTHDYLQKGYEDTIASLKRENIGYFGYEHKLLTTIKGVKIGALGYEGWNDDDMIRTQISNDIRLLREEGANIVLVHFHWGEERSYVPNEAQKSLGRFTIDSGADLVVGHHPHVIQGIEEYKGKFIVYSLGNFMFGGNKNPSDKDTFIFQQTFYFQNGQLTNQKEIHIIPFRISSVTTRNNYQPTPLAGEDAQRVKTKIVNLSAKINKPTWVAYEMKH</sequence>
<evidence type="ECO:0000256" key="1">
    <source>
        <dbReference type="ARBA" id="ARBA00005662"/>
    </source>
</evidence>
<evidence type="ECO:0000313" key="5">
    <source>
        <dbReference type="EMBL" id="RAK18391.1"/>
    </source>
</evidence>
<feature type="compositionally biased region" description="Basic and acidic residues" evidence="2">
    <location>
        <begin position="37"/>
        <end position="65"/>
    </location>
</feature>
<keyword evidence="3" id="KW-0732">Signal</keyword>
<dbReference type="SUPFAM" id="SSF56300">
    <property type="entry name" value="Metallo-dependent phosphatases"/>
    <property type="match status" value="1"/>
</dbReference>
<dbReference type="RefSeq" id="WP_245934772.1">
    <property type="nucleotide sequence ID" value="NZ_QLMH01000010.1"/>
</dbReference>
<dbReference type="InterPro" id="IPR029052">
    <property type="entry name" value="Metallo-depent_PP-like"/>
</dbReference>
<gene>
    <name evidence="5" type="ORF">B0I26_11022</name>
</gene>
<dbReference type="Gene3D" id="3.60.21.10">
    <property type="match status" value="1"/>
</dbReference>
<feature type="chain" id="PRO_5038852285" evidence="3">
    <location>
        <begin position="19"/>
        <end position="379"/>
    </location>
</feature>
<dbReference type="InterPro" id="IPR052169">
    <property type="entry name" value="CW_Biosynth-Accessory"/>
</dbReference>
<feature type="signal peptide" evidence="3">
    <location>
        <begin position="1"/>
        <end position="18"/>
    </location>
</feature>
<dbReference type="PANTHER" id="PTHR33393:SF13">
    <property type="entry name" value="PGA BIOSYNTHESIS PROTEIN CAPA"/>
    <property type="match status" value="1"/>
</dbReference>
<name>A0A327YD26_9BACL</name>
<evidence type="ECO:0000313" key="6">
    <source>
        <dbReference type="Proteomes" id="UP000248555"/>
    </source>
</evidence>
<dbReference type="Proteomes" id="UP000248555">
    <property type="component" value="Unassembled WGS sequence"/>
</dbReference>
<dbReference type="Pfam" id="PF09587">
    <property type="entry name" value="PGA_cap"/>
    <property type="match status" value="1"/>
</dbReference>
<reference evidence="5 6" key="1">
    <citation type="submission" date="2018-06" db="EMBL/GenBank/DDBJ databases">
        <title>Genomic Encyclopedia of Type Strains, Phase III (KMG-III): the genomes of soil and plant-associated and newly described type strains.</title>
        <authorList>
            <person name="Whitman W."/>
        </authorList>
    </citation>
    <scope>NUCLEOTIDE SEQUENCE [LARGE SCALE GENOMIC DNA]</scope>
    <source>
        <strain evidence="5 6">CGMCC 1.8979</strain>
    </source>
</reference>
<dbReference type="EMBL" id="QLMH01000010">
    <property type="protein sequence ID" value="RAK18391.1"/>
    <property type="molecule type" value="Genomic_DNA"/>
</dbReference>
<feature type="domain" description="Capsule synthesis protein CapA" evidence="4">
    <location>
        <begin position="71"/>
        <end position="298"/>
    </location>
</feature>
<dbReference type="SMART" id="SM00854">
    <property type="entry name" value="PGA_cap"/>
    <property type="match status" value="1"/>
</dbReference>
<dbReference type="InterPro" id="IPR019079">
    <property type="entry name" value="Capsule_synth_CapA"/>
</dbReference>